<dbReference type="AlphaFoldDB" id="A0AA35QF03"/>
<proteinExistence type="predicted"/>
<gene>
    <name evidence="2" type="ORF">CCHLO57077_00006715</name>
</gene>
<evidence type="ECO:0000313" key="2">
    <source>
        <dbReference type="EMBL" id="CAI6100704.1"/>
    </source>
</evidence>
<protein>
    <submittedName>
        <fullName evidence="2">Uncharacterized protein</fullName>
    </submittedName>
</protein>
<keyword evidence="3" id="KW-1185">Reference proteome</keyword>
<reference evidence="2" key="1">
    <citation type="submission" date="2023-01" db="EMBL/GenBank/DDBJ databases">
        <authorList>
            <person name="Piombo E."/>
        </authorList>
    </citation>
    <scope>NUCLEOTIDE SEQUENCE</scope>
</reference>
<comment type="caution">
    <text evidence="2">The sequence shown here is derived from an EMBL/GenBank/DDBJ whole genome shotgun (WGS) entry which is preliminary data.</text>
</comment>
<dbReference type="EMBL" id="CABFNP030001353">
    <property type="protein sequence ID" value="CAI6100704.1"/>
    <property type="molecule type" value="Genomic_DNA"/>
</dbReference>
<sequence length="92" mass="10028">MSNGNGWYIDGPDPKTRSDAPFRPGSLEECNVAGSPAANERPEQAFAKADERAPELIHFPKEACVSWSVCPVSNRVKYPASAEGSIDNKYDE</sequence>
<feature type="region of interest" description="Disordered" evidence="1">
    <location>
        <begin position="1"/>
        <end position="27"/>
    </location>
</feature>
<dbReference type="Proteomes" id="UP001160390">
    <property type="component" value="Unassembled WGS sequence"/>
</dbReference>
<evidence type="ECO:0000256" key="1">
    <source>
        <dbReference type="SAM" id="MobiDB-lite"/>
    </source>
</evidence>
<evidence type="ECO:0000313" key="3">
    <source>
        <dbReference type="Proteomes" id="UP001160390"/>
    </source>
</evidence>
<name>A0AA35QF03_9HYPO</name>
<organism evidence="2 3">
    <name type="scientific">Clonostachys chloroleuca</name>
    <dbReference type="NCBI Taxonomy" id="1926264"/>
    <lineage>
        <taxon>Eukaryota</taxon>
        <taxon>Fungi</taxon>
        <taxon>Dikarya</taxon>
        <taxon>Ascomycota</taxon>
        <taxon>Pezizomycotina</taxon>
        <taxon>Sordariomycetes</taxon>
        <taxon>Hypocreomycetidae</taxon>
        <taxon>Hypocreales</taxon>
        <taxon>Bionectriaceae</taxon>
        <taxon>Clonostachys</taxon>
    </lineage>
</organism>
<accession>A0AA35QF03</accession>